<feature type="domain" description="Peptidase M24" evidence="1">
    <location>
        <begin position="205"/>
        <end position="418"/>
    </location>
</feature>
<dbReference type="Pfam" id="PF00557">
    <property type="entry name" value="Peptidase_M24"/>
    <property type="match status" value="1"/>
</dbReference>
<organism evidence="2 3">
    <name type="scientific">Runella defluvii</name>
    <dbReference type="NCBI Taxonomy" id="370973"/>
    <lineage>
        <taxon>Bacteria</taxon>
        <taxon>Pseudomonadati</taxon>
        <taxon>Bacteroidota</taxon>
        <taxon>Cytophagia</taxon>
        <taxon>Cytophagales</taxon>
        <taxon>Spirosomataceae</taxon>
        <taxon>Runella</taxon>
    </lineage>
</organism>
<evidence type="ECO:0000313" key="3">
    <source>
        <dbReference type="Proteomes" id="UP000541352"/>
    </source>
</evidence>
<name>A0A7W6EPX3_9BACT</name>
<evidence type="ECO:0000313" key="2">
    <source>
        <dbReference type="EMBL" id="MBB3838034.1"/>
    </source>
</evidence>
<proteinExistence type="predicted"/>
<keyword evidence="3" id="KW-1185">Reference proteome</keyword>
<dbReference type="AlphaFoldDB" id="A0A7W6EPX3"/>
<dbReference type="RefSeq" id="WP_183973053.1">
    <property type="nucleotide sequence ID" value="NZ_JACIBY010000003.1"/>
</dbReference>
<reference evidence="2 3" key="1">
    <citation type="submission" date="2020-08" db="EMBL/GenBank/DDBJ databases">
        <title>Genomic Encyclopedia of Type Strains, Phase IV (KMG-IV): sequencing the most valuable type-strain genomes for metagenomic binning, comparative biology and taxonomic classification.</title>
        <authorList>
            <person name="Goeker M."/>
        </authorList>
    </citation>
    <scope>NUCLEOTIDE SEQUENCE [LARGE SCALE GENOMIC DNA]</scope>
    <source>
        <strain evidence="2 3">DSM 17976</strain>
    </source>
</reference>
<accession>A0A7W6EPX3</accession>
<dbReference type="InterPro" id="IPR000994">
    <property type="entry name" value="Pept_M24"/>
</dbReference>
<sequence length="452" mass="52065">MLKQPLLRHFLSIAFCLVTFLSFSQTPILPERERARVVDEILEDRFNNLLPQLMRREGIDMWIIISREYNEDPVMKTMLPSTWLSARRRTIMVFYDAGGDKPLEKLAIARYDVGNLLKGEWDINVQPNQWLALSKVIDDRNPKKIALNFSKEYGHSDGLTFTEHKEFMTALSEKQKAKIVSADRLAVAWLETRSEKEAAIYPIICRISHQIIEEAFSEKVIHPGITTTDDVVWWMRQKVTDLGLETWFHPTVDIQRLDPESFDHLRTFSKRPSKQVIMPGDLLHCDFGITYLRLNTDQQQHAYVLRSGETDIPEYLKKAFMQGNRLQDILTSRFKVGTTGNKMLLESLEQAKKEGITGSIYSHPIGVHGHAAGPTIGMWDQQQGVPGTGDYPLFQNTAYSIELNAAVEIPEWKKTIRIMLEEDGYYDANGFRYLDGRQKEMFTIPRKVANVK</sequence>
<dbReference type="EMBL" id="JACIBY010000003">
    <property type="protein sequence ID" value="MBB3838034.1"/>
    <property type="molecule type" value="Genomic_DNA"/>
</dbReference>
<protein>
    <recommendedName>
        <fullName evidence="1">Peptidase M24 domain-containing protein</fullName>
    </recommendedName>
</protein>
<evidence type="ECO:0000259" key="1">
    <source>
        <dbReference type="Pfam" id="PF00557"/>
    </source>
</evidence>
<comment type="caution">
    <text evidence="2">The sequence shown here is derived from an EMBL/GenBank/DDBJ whole genome shotgun (WGS) entry which is preliminary data.</text>
</comment>
<dbReference type="InterPro" id="IPR036005">
    <property type="entry name" value="Creatinase/aminopeptidase-like"/>
</dbReference>
<dbReference type="Proteomes" id="UP000541352">
    <property type="component" value="Unassembled WGS sequence"/>
</dbReference>
<dbReference type="SUPFAM" id="SSF55920">
    <property type="entry name" value="Creatinase/aminopeptidase"/>
    <property type="match status" value="1"/>
</dbReference>
<gene>
    <name evidence="2" type="ORF">FHS57_002031</name>
</gene>
<dbReference type="Gene3D" id="3.90.230.10">
    <property type="entry name" value="Creatinase/methionine aminopeptidase superfamily"/>
    <property type="match status" value="1"/>
</dbReference>